<feature type="compositionally biased region" description="Pro residues" evidence="2">
    <location>
        <begin position="62"/>
        <end position="78"/>
    </location>
</feature>
<keyword evidence="1" id="KW-0378">Hydrolase</keyword>
<feature type="compositionally biased region" description="Polar residues" evidence="2">
    <location>
        <begin position="745"/>
        <end position="761"/>
    </location>
</feature>
<feature type="compositionally biased region" description="Low complexity" evidence="2">
    <location>
        <begin position="1385"/>
        <end position="1404"/>
    </location>
</feature>
<feature type="compositionally biased region" description="Acidic residues" evidence="2">
    <location>
        <begin position="88"/>
        <end position="104"/>
    </location>
</feature>
<dbReference type="InterPro" id="IPR027417">
    <property type="entry name" value="P-loop_NTPase"/>
</dbReference>
<keyword evidence="1" id="KW-0547">Nucleotide-binding</keyword>
<evidence type="ECO:0000259" key="4">
    <source>
        <dbReference type="Pfam" id="PF13087"/>
    </source>
</evidence>
<organism evidence="5 6">
    <name type="scientific">Dothidotthia symphoricarpi CBS 119687</name>
    <dbReference type="NCBI Taxonomy" id="1392245"/>
    <lineage>
        <taxon>Eukaryota</taxon>
        <taxon>Fungi</taxon>
        <taxon>Dikarya</taxon>
        <taxon>Ascomycota</taxon>
        <taxon>Pezizomycotina</taxon>
        <taxon>Dothideomycetes</taxon>
        <taxon>Pleosporomycetidae</taxon>
        <taxon>Pleosporales</taxon>
        <taxon>Dothidotthiaceae</taxon>
        <taxon>Dothidotthia</taxon>
    </lineage>
</organism>
<feature type="compositionally biased region" description="Polar residues" evidence="2">
    <location>
        <begin position="16"/>
        <end position="30"/>
    </location>
</feature>
<dbReference type="Pfam" id="PF13086">
    <property type="entry name" value="AAA_11"/>
    <property type="match status" value="1"/>
</dbReference>
<dbReference type="InterPro" id="IPR041677">
    <property type="entry name" value="DNA2/NAM7_AAA_11"/>
</dbReference>
<dbReference type="Pfam" id="PF13087">
    <property type="entry name" value="AAA_12"/>
    <property type="match status" value="1"/>
</dbReference>
<evidence type="ECO:0000259" key="3">
    <source>
        <dbReference type="Pfam" id="PF13086"/>
    </source>
</evidence>
<dbReference type="Gene3D" id="3.40.50.300">
    <property type="entry name" value="P-loop containing nucleotide triphosphate hydrolases"/>
    <property type="match status" value="2"/>
</dbReference>
<dbReference type="SUPFAM" id="SSF52540">
    <property type="entry name" value="P-loop containing nucleoside triphosphate hydrolases"/>
    <property type="match status" value="1"/>
</dbReference>
<feature type="region of interest" description="Disordered" evidence="2">
    <location>
        <begin position="1265"/>
        <end position="1314"/>
    </location>
</feature>
<evidence type="ECO:0008006" key="7">
    <source>
        <dbReference type="Google" id="ProtNLM"/>
    </source>
</evidence>
<proteinExistence type="predicted"/>
<evidence type="ECO:0000256" key="1">
    <source>
        <dbReference type="ARBA" id="ARBA00022806"/>
    </source>
</evidence>
<keyword evidence="6" id="KW-1185">Reference proteome</keyword>
<evidence type="ECO:0000313" key="6">
    <source>
        <dbReference type="Proteomes" id="UP000799771"/>
    </source>
</evidence>
<feature type="compositionally biased region" description="Basic and acidic residues" evidence="2">
    <location>
        <begin position="1356"/>
        <end position="1384"/>
    </location>
</feature>
<keyword evidence="1" id="KW-0347">Helicase</keyword>
<reference evidence="5" key="1">
    <citation type="journal article" date="2020" name="Stud. Mycol.">
        <title>101 Dothideomycetes genomes: a test case for predicting lifestyles and emergence of pathogens.</title>
        <authorList>
            <person name="Haridas S."/>
            <person name="Albert R."/>
            <person name="Binder M."/>
            <person name="Bloem J."/>
            <person name="Labutti K."/>
            <person name="Salamov A."/>
            <person name="Andreopoulos B."/>
            <person name="Baker S."/>
            <person name="Barry K."/>
            <person name="Bills G."/>
            <person name="Bluhm B."/>
            <person name="Cannon C."/>
            <person name="Castanera R."/>
            <person name="Culley D."/>
            <person name="Daum C."/>
            <person name="Ezra D."/>
            <person name="Gonzalez J."/>
            <person name="Henrissat B."/>
            <person name="Kuo A."/>
            <person name="Liang C."/>
            <person name="Lipzen A."/>
            <person name="Lutzoni F."/>
            <person name="Magnuson J."/>
            <person name="Mondo S."/>
            <person name="Nolan M."/>
            <person name="Ohm R."/>
            <person name="Pangilinan J."/>
            <person name="Park H.-J."/>
            <person name="Ramirez L."/>
            <person name="Alfaro M."/>
            <person name="Sun H."/>
            <person name="Tritt A."/>
            <person name="Yoshinaga Y."/>
            <person name="Zwiers L.-H."/>
            <person name="Turgeon B."/>
            <person name="Goodwin S."/>
            <person name="Spatafora J."/>
            <person name="Crous P."/>
            <person name="Grigoriev I."/>
        </authorList>
    </citation>
    <scope>NUCLEOTIDE SEQUENCE</scope>
    <source>
        <strain evidence="5">CBS 119687</strain>
    </source>
</reference>
<dbReference type="PANTHER" id="PTHR10887">
    <property type="entry name" value="DNA2/NAM7 HELICASE FAMILY"/>
    <property type="match status" value="1"/>
</dbReference>
<feature type="compositionally biased region" description="Basic and acidic residues" evidence="2">
    <location>
        <begin position="1286"/>
        <end position="1296"/>
    </location>
</feature>
<gene>
    <name evidence="5" type="ORF">P153DRAFT_68485</name>
</gene>
<dbReference type="RefSeq" id="XP_033521102.1">
    <property type="nucleotide sequence ID" value="XM_033673341.1"/>
</dbReference>
<dbReference type="Proteomes" id="UP000799771">
    <property type="component" value="Unassembled WGS sequence"/>
</dbReference>
<dbReference type="PANTHER" id="PTHR10887:SF495">
    <property type="entry name" value="HELICASE SENATAXIN ISOFORM X1-RELATED"/>
    <property type="match status" value="1"/>
</dbReference>
<dbReference type="CDD" id="cd18808">
    <property type="entry name" value="SF1_C_Upf1"/>
    <property type="match status" value="1"/>
</dbReference>
<sequence length="1404" mass="154664">MVRHAAPAPGKASRPKTASNPFSALSQSAENVEKGEYDIDYEDLDKEEQVAVAEDDVVSAPTPAPTPAPAPAPAPATAPGPKSKTVDDIEMSDYESEGEVEDLDMTGTDNAGSSTSSKKVSVYRKYLEDIPEDFKFLEFVKDKTVNPYPSEFDGVNLDVIHKEYRKQDRPDFKPFRYQRQTAQVMFLDSAFSMGSGRRQSVGMIKEDRAQDEKTIKVSFNVDSQMPSVRLHIPRPDNASGETESEVEYQVFANAIKSAHGEGEARMLAGISMSAWNQPMDDASIKEFGRTVARGNSGLVDLAKIQNLMRLRLELVPVGTVGYKRRPIFTGMSAMELQAIRNKGNDEKTKPDLSEFERAIYNLDTACTIDIFRRLDQSDVQLYNKLRNFFVGSMYMCATYKNFWHYQFQLERPVEGKSPAEDNNIFASKCNLENLLPPRWMITEYEACSVNKGGPITKLSAIEWSSFSKFTHYPSIQDCSFVLRLGLARERQAQQTLIKGLAASAEGSSTAHITPLGGVTGGYLAKISLPGHAAGFESELLKPEIDTRLTLKFEAAGQKQITYAAAVVEAQADDVPEEKKFDFDFVVEMTGPVNDFGQQSHKVHLEFIDDKTSGDRARIATESMAKAKLQRDDGVDIPAVIFQTDFSIALDKQNVGQDIPQDTFEKILGRLREVWKLNKEQVASVTESFRSSTGLSLLYGPPGTGKTSTTTVAAYEHCRLGNKVLYACPSNKAVDAALTNFNQHNDRSVSSTQQPPSNSQAPVQPPKERKIRAVRFVGGYKTYQERKKLAGPNATVEDLEGLVNPTILSAIKANPDSLFHDQLEQAIKRWGSIETHSMYAIVKEYTSLLAKAKKGKSSHKDAKADAKKMRVNLDRCTEYFVEHEVDIIFTTCSSACHDTIAGSFKPDVAFVDEAGQATIPDVCMALDPYKESIKWLTMSGDYNQLMPVVIAKKANEGLSLLETSLFRQLVCDPNGRFGYVMLLEQYRQHPDLSDYANSQFYAGKLRNHSSVTQGNPVSKTIKQFFDKLGKAKKNHASVRIAIDVSHDEAQSVKYAETTSFCNAAEARIIAGLVKELLAYVPQHSAEHAARFTRIQAKDIGIVTPYKGQQRFIRNLLLANGRETAEVKVLTEGSVSTTWGVQGGEFSIVFVSLCARDPNNAMEKMKFVALPNALCVQNTRAKYFQVTAGNFMGWCKATAASKKEGVIHQKYFSSFKNLVLHMYNKGDIVSSVDIEAALLPTATTPAQKPTESHFYKALPSLEVTSISAHDKPKGAPGKSKAAPGKPKGAPEKPKDAAGKRKGAPYSKDTRSAKSTKTAATGLYAMKEMGDTLQPLVPTPGPVPGSKREAKKAAQAAKHAADARKRAEVEKEREILDETKGERRNWADDVQAAAEEAESSTMDTSTS</sequence>
<protein>
    <recommendedName>
        <fullName evidence="7">P-loop containing nucleoside triphosphate hydrolase protein</fullName>
    </recommendedName>
</protein>
<dbReference type="InterPro" id="IPR041679">
    <property type="entry name" value="DNA2/NAM7-like_C"/>
</dbReference>
<name>A0A6A6A4H8_9PLEO</name>
<dbReference type="GeneID" id="54413773"/>
<feature type="compositionally biased region" description="Polar residues" evidence="2">
    <location>
        <begin position="107"/>
        <end position="118"/>
    </location>
</feature>
<accession>A0A6A6A4H8</accession>
<dbReference type="InterPro" id="IPR045055">
    <property type="entry name" value="DNA2/NAM7-like"/>
</dbReference>
<keyword evidence="1" id="KW-0067">ATP-binding</keyword>
<dbReference type="EMBL" id="ML977512">
    <property type="protein sequence ID" value="KAF2126710.1"/>
    <property type="molecule type" value="Genomic_DNA"/>
</dbReference>
<feature type="compositionally biased region" description="Low complexity" evidence="2">
    <location>
        <begin position="1272"/>
        <end position="1285"/>
    </location>
</feature>
<dbReference type="GO" id="GO:0004386">
    <property type="term" value="F:helicase activity"/>
    <property type="evidence" value="ECO:0007669"/>
    <property type="project" value="InterPro"/>
</dbReference>
<evidence type="ECO:0000256" key="2">
    <source>
        <dbReference type="SAM" id="MobiDB-lite"/>
    </source>
</evidence>
<dbReference type="OrthoDB" id="3946766at2759"/>
<feature type="region of interest" description="Disordered" evidence="2">
    <location>
        <begin position="745"/>
        <end position="767"/>
    </location>
</feature>
<feature type="region of interest" description="Disordered" evidence="2">
    <location>
        <begin position="1"/>
        <end position="118"/>
    </location>
</feature>
<feature type="domain" description="DNA2/NAM7 helicase helicase" evidence="3">
    <location>
        <begin position="675"/>
        <end position="950"/>
    </location>
</feature>
<feature type="domain" description="DNA2/NAM7 helicase-like C-terminal" evidence="4">
    <location>
        <begin position="960"/>
        <end position="1187"/>
    </location>
</feature>
<feature type="region of interest" description="Disordered" evidence="2">
    <location>
        <begin position="1328"/>
        <end position="1404"/>
    </location>
</feature>
<evidence type="ECO:0000313" key="5">
    <source>
        <dbReference type="EMBL" id="KAF2126710.1"/>
    </source>
</evidence>
<dbReference type="InterPro" id="IPR047187">
    <property type="entry name" value="SF1_C_Upf1"/>
</dbReference>